<feature type="domain" description="Rad50/SbcC-type AAA" evidence="6">
    <location>
        <begin position="7"/>
        <end position="206"/>
    </location>
</feature>
<feature type="compositionally biased region" description="Basic and acidic residues" evidence="5">
    <location>
        <begin position="581"/>
        <end position="594"/>
    </location>
</feature>
<sequence length="1043" mass="115412">MPVKLHELTLCAFGPFPGEETVDFDALGQDGLFLLQGRTGSGKTSVLDAITFALYGDVPGERDKNLLKSHHAPASREPFVTLVFSRGEQRYRIRRTPQYLRPQVRDASQWRQINQTVMLQVHDGEQFRPVTSGIQAASDEIRRIIGLDMAQFTKVILLPQGAFAQFLHASSREKQALLEKLFDTDRFRALEEHLRALSRETEAQLADIDGRISMLGSSLRRDAAALLATGTKDAELNVPPLQVADKDEHGETEPPDAGLETVAEAQLAELVTTRAAAHRAALQAAVDQAKQEYEAAEAAAAAIRETQRQLQAYRAHLEAMTAHETHGPDIQKQRDKLAAHESARHLNQWFAAADQARQRAADATAHAQKAAEDLQAALEDQQDIPHSPVITEGHADDSTIENLHQEIIRLRARLTQQDASDLEDRHRVLSAERHKAEQRAAAAAQRAQELLAESEELGGDLEQKHSQLVDLEELDSALENAAQDTQQAADRVELARRRDSQQQRVAQLEETTEKNRAGVGLMEDAYRRISAQYLSNMAAQLAQKLSADEPCLVCGSTEHPHPYRADSEAISVDQVESAQQDLEHSRQQVHRSETELAAAQQHLKETTEGLGDSAASSLEELQRQHRQCQQTVEALRARRRSQHRLREEIVQLQEKLAQTQQQAGQAHHEAETSAAEQKQLSAELQTLAETLEALRGEHTSVHARLEFLSGLQKLAQTARTSIQHRDSAVNQRDNAEESAQGQLHESVFHTAEDVQAALLEPEELQHMTAAVQDYEATGQRLAAQQDFPDIAEGRRKHENGHTPPSAEESEAAEELSRSRQSIWESYREDLLSFEARADAVQGCIGSLEDALQERQAVAAEQLRRAELAATINGAGPDNPMRMTLTTFVLAARLERVAEAASRHLDAMSEGRYQLLHDDDKRGRGQQGLDLKVHDEHSDEQRPTSSLSGGETFMASLSMALGLAEVVQAESGGIGMESLFIDEGFGSLDEETLESVMTALHRLQGEGRRVGVVSHVTEMHRQIPAQLQVTKNRNGSTLKVKLPG</sequence>
<dbReference type="InterPro" id="IPR038729">
    <property type="entry name" value="Rad50/SbcC_AAA"/>
</dbReference>
<comment type="caution">
    <text evidence="7">The sequence shown here is derived from an EMBL/GenBank/DDBJ whole genome shotgun (WGS) entry which is preliminary data.</text>
</comment>
<dbReference type="Pfam" id="PF13476">
    <property type="entry name" value="AAA_23"/>
    <property type="match status" value="1"/>
</dbReference>
<feature type="region of interest" description="Disordered" evidence="5">
    <location>
        <begin position="794"/>
        <end position="816"/>
    </location>
</feature>
<dbReference type="Proteomes" id="UP001205046">
    <property type="component" value="Unassembled WGS sequence"/>
</dbReference>
<keyword evidence="8" id="KW-1185">Reference proteome</keyword>
<evidence type="ECO:0000256" key="1">
    <source>
        <dbReference type="ARBA" id="ARBA00006930"/>
    </source>
</evidence>
<feature type="region of interest" description="Disordered" evidence="5">
    <location>
        <begin position="722"/>
        <end position="743"/>
    </location>
</feature>
<accession>A0ABT2HRT0</accession>
<keyword evidence="4" id="KW-0175">Coiled coil</keyword>
<dbReference type="Gene3D" id="3.40.50.300">
    <property type="entry name" value="P-loop containing nucleotide triphosphate hydrolases"/>
    <property type="match status" value="2"/>
</dbReference>
<evidence type="ECO:0000259" key="6">
    <source>
        <dbReference type="Pfam" id="PF13476"/>
    </source>
</evidence>
<evidence type="ECO:0000256" key="3">
    <source>
        <dbReference type="ARBA" id="ARBA00013368"/>
    </source>
</evidence>
<dbReference type="InterPro" id="IPR027417">
    <property type="entry name" value="P-loop_NTPase"/>
</dbReference>
<comment type="similarity">
    <text evidence="1">Belongs to the SMC family. SbcC subfamily.</text>
</comment>
<dbReference type="PANTHER" id="PTHR32114">
    <property type="entry name" value="ABC TRANSPORTER ABCH.3"/>
    <property type="match status" value="1"/>
</dbReference>
<evidence type="ECO:0000256" key="2">
    <source>
        <dbReference type="ARBA" id="ARBA00011322"/>
    </source>
</evidence>
<feature type="compositionally biased region" description="Polar residues" evidence="5">
    <location>
        <begin position="728"/>
        <end position="743"/>
    </location>
</feature>
<feature type="region of interest" description="Disordered" evidence="5">
    <location>
        <begin position="659"/>
        <end position="678"/>
    </location>
</feature>
<protein>
    <recommendedName>
        <fullName evidence="3">Nuclease SbcCD subunit C</fullName>
    </recommendedName>
</protein>
<dbReference type="RefSeq" id="WP_260073326.1">
    <property type="nucleotide sequence ID" value="NZ_JALXMO010000023.1"/>
</dbReference>
<evidence type="ECO:0000256" key="5">
    <source>
        <dbReference type="SAM" id="MobiDB-lite"/>
    </source>
</evidence>
<dbReference type="SUPFAM" id="SSF52540">
    <property type="entry name" value="P-loop containing nucleoside triphosphate hydrolases"/>
    <property type="match status" value="1"/>
</dbReference>
<evidence type="ECO:0000313" key="7">
    <source>
        <dbReference type="EMBL" id="MCT1607395.1"/>
    </source>
</evidence>
<gene>
    <name evidence="7" type="ORF">M3B43_08650</name>
</gene>
<feature type="coiled-coil region" evidence="4">
    <location>
        <begin position="400"/>
        <end position="511"/>
    </location>
</feature>
<feature type="compositionally biased region" description="Basic and acidic residues" evidence="5">
    <location>
        <begin position="930"/>
        <end position="941"/>
    </location>
</feature>
<feature type="region of interest" description="Disordered" evidence="5">
    <location>
        <begin position="915"/>
        <end position="949"/>
    </location>
</feature>
<feature type="coiled-coil region" evidence="4">
    <location>
        <begin position="279"/>
        <end position="323"/>
    </location>
</feature>
<organism evidence="7 8">
    <name type="scientific">Nesterenkonia massiliensis</name>
    <dbReference type="NCBI Taxonomy" id="1232429"/>
    <lineage>
        <taxon>Bacteria</taxon>
        <taxon>Bacillati</taxon>
        <taxon>Actinomycetota</taxon>
        <taxon>Actinomycetes</taxon>
        <taxon>Micrococcales</taxon>
        <taxon>Micrococcaceae</taxon>
        <taxon>Nesterenkonia</taxon>
    </lineage>
</organism>
<reference evidence="7 8" key="1">
    <citation type="submission" date="2022-04" db="EMBL/GenBank/DDBJ databases">
        <title>Human microbiome associated bacterial genomes.</title>
        <authorList>
            <person name="Sandstrom S."/>
            <person name="Salamzade R."/>
            <person name="Kalan L.R."/>
        </authorList>
    </citation>
    <scope>NUCLEOTIDE SEQUENCE [LARGE SCALE GENOMIC DNA]</scope>
    <source>
        <strain evidence="8">p3-SID767</strain>
    </source>
</reference>
<feature type="region of interest" description="Disordered" evidence="5">
    <location>
        <begin position="574"/>
        <end position="597"/>
    </location>
</feature>
<evidence type="ECO:0000256" key="4">
    <source>
        <dbReference type="SAM" id="Coils"/>
    </source>
</evidence>
<proteinExistence type="inferred from homology"/>
<dbReference type="Pfam" id="PF13558">
    <property type="entry name" value="SbcC_Walker_B"/>
    <property type="match status" value="1"/>
</dbReference>
<dbReference type="EMBL" id="JALXMO010000023">
    <property type="protein sequence ID" value="MCT1607395.1"/>
    <property type="molecule type" value="Genomic_DNA"/>
</dbReference>
<dbReference type="PANTHER" id="PTHR32114:SF2">
    <property type="entry name" value="ABC TRANSPORTER ABCH.3"/>
    <property type="match status" value="1"/>
</dbReference>
<comment type="subunit">
    <text evidence="2">Heterodimer of SbcC and SbcD.</text>
</comment>
<evidence type="ECO:0000313" key="8">
    <source>
        <dbReference type="Proteomes" id="UP001205046"/>
    </source>
</evidence>
<name>A0ABT2HRT0_9MICC</name>